<dbReference type="Gene3D" id="3.40.250.10">
    <property type="entry name" value="Rhodanese-like domain"/>
    <property type="match status" value="2"/>
</dbReference>
<evidence type="ECO:0000256" key="1">
    <source>
        <dbReference type="ARBA" id="ARBA00022679"/>
    </source>
</evidence>
<dbReference type="SMART" id="SM00450">
    <property type="entry name" value="RHOD"/>
    <property type="match status" value="2"/>
</dbReference>
<dbReference type="InterPro" id="IPR036873">
    <property type="entry name" value="Rhodanese-like_dom_sf"/>
</dbReference>
<dbReference type="PANTHER" id="PTHR11364:SF27">
    <property type="entry name" value="SULFURTRANSFERASE"/>
    <property type="match status" value="1"/>
</dbReference>
<dbReference type="InterPro" id="IPR001307">
    <property type="entry name" value="Thiosulphate_STrfase_CS"/>
</dbReference>
<sequence>MKTFISKEELTALLNNDNVRIVDCRFQLGNPQFGESQYIESHIPGAVYFDLEKDLSAVVTKHGGRHPLPKVENFQKKLEQVGISNQTLVVAYDGGEGSYAARLWWLLKYVGHEEVYILDGGFKEWQESALPVSDEVPTNTLSTYRVELQDDMLATIEDVKQAVKERSVTLIDSRASNRYLGVEEPIDKKAGHIPTAINKDWVEGFQNGHFKTPSEQEERFQELSKDEPIIVYCGSGVTATPNYIALKEAGYTNIKLYAGSFSDWISYDENEIEIGK</sequence>
<protein>
    <submittedName>
        <fullName evidence="4">Sulfurtransferase</fullName>
    </submittedName>
</protein>
<organism evidence="4 5">
    <name type="scientific">Bacillus yapensis</name>
    <dbReference type="NCBI Taxonomy" id="2492960"/>
    <lineage>
        <taxon>Bacteria</taxon>
        <taxon>Bacillati</taxon>
        <taxon>Bacillota</taxon>
        <taxon>Bacilli</taxon>
        <taxon>Bacillales</taxon>
        <taxon>Bacillaceae</taxon>
        <taxon>Bacillus</taxon>
    </lineage>
</organism>
<dbReference type="RefSeq" id="WP_126409178.1">
    <property type="nucleotide sequence ID" value="NZ_RXNT01000010.1"/>
</dbReference>
<dbReference type="EMBL" id="RXNT01000010">
    <property type="protein sequence ID" value="RTR30505.1"/>
    <property type="molecule type" value="Genomic_DNA"/>
</dbReference>
<dbReference type="CDD" id="cd01449">
    <property type="entry name" value="TST_Repeat_2"/>
    <property type="match status" value="1"/>
</dbReference>
<keyword evidence="2" id="KW-0677">Repeat</keyword>
<dbReference type="GO" id="GO:0004792">
    <property type="term" value="F:thiosulfate-cyanide sulfurtransferase activity"/>
    <property type="evidence" value="ECO:0007669"/>
    <property type="project" value="InterPro"/>
</dbReference>
<evidence type="ECO:0000259" key="3">
    <source>
        <dbReference type="PROSITE" id="PS50206"/>
    </source>
</evidence>
<keyword evidence="5" id="KW-1185">Reference proteome</keyword>
<dbReference type="PROSITE" id="PS00380">
    <property type="entry name" value="RHODANESE_1"/>
    <property type="match status" value="1"/>
</dbReference>
<accession>A0A3S0KGR0</accession>
<reference evidence="4 5" key="1">
    <citation type="submission" date="2018-12" db="EMBL/GenBank/DDBJ databases">
        <title>Bacillus yapensis draft genome sequence.</title>
        <authorList>
            <person name="Yu L."/>
            <person name="Xu X."/>
            <person name="Tang X."/>
        </authorList>
    </citation>
    <scope>NUCLEOTIDE SEQUENCE [LARGE SCALE GENOMIC DNA]</scope>
    <source>
        <strain evidence="4 5">XXST-01</strain>
    </source>
</reference>
<evidence type="ECO:0000313" key="5">
    <source>
        <dbReference type="Proteomes" id="UP000271374"/>
    </source>
</evidence>
<dbReference type="AlphaFoldDB" id="A0A3S0KGR0"/>
<dbReference type="InterPro" id="IPR045078">
    <property type="entry name" value="TST/MPST-like"/>
</dbReference>
<keyword evidence="1 4" id="KW-0808">Transferase</keyword>
<dbReference type="FunFam" id="3.40.250.10:FF:000035">
    <property type="entry name" value="Thiosulfate sulfurtransferase"/>
    <property type="match status" value="1"/>
</dbReference>
<dbReference type="SUPFAM" id="SSF52821">
    <property type="entry name" value="Rhodanese/Cell cycle control phosphatase"/>
    <property type="match status" value="2"/>
</dbReference>
<dbReference type="PANTHER" id="PTHR11364">
    <property type="entry name" value="THIOSULFATE SULFERTANSFERASE"/>
    <property type="match status" value="1"/>
</dbReference>
<feature type="domain" description="Rhodanese" evidence="3">
    <location>
        <begin position="15"/>
        <end position="134"/>
    </location>
</feature>
<comment type="caution">
    <text evidence="4">The sequence shown here is derived from an EMBL/GenBank/DDBJ whole genome shotgun (WGS) entry which is preliminary data.</text>
</comment>
<gene>
    <name evidence="4" type="ORF">EKG37_13480</name>
</gene>
<dbReference type="Proteomes" id="UP000271374">
    <property type="component" value="Unassembled WGS sequence"/>
</dbReference>
<evidence type="ECO:0000313" key="4">
    <source>
        <dbReference type="EMBL" id="RTR30505.1"/>
    </source>
</evidence>
<feature type="domain" description="Rhodanese" evidence="3">
    <location>
        <begin position="164"/>
        <end position="273"/>
    </location>
</feature>
<dbReference type="OrthoDB" id="9770030at2"/>
<dbReference type="CDD" id="cd01448">
    <property type="entry name" value="TST_Repeat_1"/>
    <property type="match status" value="1"/>
</dbReference>
<dbReference type="Pfam" id="PF00581">
    <property type="entry name" value="Rhodanese"/>
    <property type="match status" value="2"/>
</dbReference>
<dbReference type="InterPro" id="IPR001763">
    <property type="entry name" value="Rhodanese-like_dom"/>
</dbReference>
<proteinExistence type="predicted"/>
<dbReference type="PROSITE" id="PS50206">
    <property type="entry name" value="RHODANESE_3"/>
    <property type="match status" value="2"/>
</dbReference>
<evidence type="ECO:0000256" key="2">
    <source>
        <dbReference type="ARBA" id="ARBA00022737"/>
    </source>
</evidence>
<name>A0A3S0KGR0_9BACI</name>